<reference evidence="2 3" key="1">
    <citation type="submission" date="2022-10" db="EMBL/GenBank/DDBJ databases">
        <title>Aestuariibacter sp. AA17 isolated from Montipora capitata coral fragment.</title>
        <authorList>
            <person name="Emsley S.A."/>
            <person name="Pfannmuller K.M."/>
            <person name="Loughran R.M."/>
            <person name="Shlafstein M."/>
            <person name="Papke E."/>
            <person name="Saw J.H."/>
            <person name="Ushijima B."/>
            <person name="Videau P."/>
        </authorList>
    </citation>
    <scope>NUCLEOTIDE SEQUENCE [LARGE SCALE GENOMIC DNA]</scope>
    <source>
        <strain evidence="2 3">AA17</strain>
    </source>
</reference>
<gene>
    <name evidence="2" type="ORF">OE749_07100</name>
</gene>
<dbReference type="Proteomes" id="UP001652504">
    <property type="component" value="Unassembled WGS sequence"/>
</dbReference>
<dbReference type="EMBL" id="JAOWKX010000003">
    <property type="protein sequence ID" value="MCV2884457.1"/>
    <property type="molecule type" value="Genomic_DNA"/>
</dbReference>
<proteinExistence type="predicted"/>
<keyword evidence="3" id="KW-1185">Reference proteome</keyword>
<evidence type="ECO:0000256" key="1">
    <source>
        <dbReference type="SAM" id="Phobius"/>
    </source>
</evidence>
<evidence type="ECO:0000313" key="3">
    <source>
        <dbReference type="Proteomes" id="UP001652504"/>
    </source>
</evidence>
<feature type="transmembrane region" description="Helical" evidence="1">
    <location>
        <begin position="94"/>
        <end position="115"/>
    </location>
</feature>
<keyword evidence="1" id="KW-0472">Membrane</keyword>
<keyword evidence="1" id="KW-0812">Transmembrane</keyword>
<name>A0ABT3A6Z1_9ALTE</name>
<comment type="caution">
    <text evidence="2">The sequence shown here is derived from an EMBL/GenBank/DDBJ whole genome shotgun (WGS) entry which is preliminary data.</text>
</comment>
<accession>A0ABT3A6Z1</accession>
<feature type="transmembrane region" description="Helical" evidence="1">
    <location>
        <begin position="66"/>
        <end position="88"/>
    </location>
</feature>
<evidence type="ECO:0000313" key="2">
    <source>
        <dbReference type="EMBL" id="MCV2884457.1"/>
    </source>
</evidence>
<organism evidence="2 3">
    <name type="scientific">Fluctibacter corallii</name>
    <dbReference type="NCBI Taxonomy" id="2984329"/>
    <lineage>
        <taxon>Bacteria</taxon>
        <taxon>Pseudomonadati</taxon>
        <taxon>Pseudomonadota</taxon>
        <taxon>Gammaproteobacteria</taxon>
        <taxon>Alteromonadales</taxon>
        <taxon>Alteromonadaceae</taxon>
        <taxon>Fluctibacter</taxon>
    </lineage>
</organism>
<keyword evidence="1" id="KW-1133">Transmembrane helix</keyword>
<feature type="transmembrane region" description="Helical" evidence="1">
    <location>
        <begin position="34"/>
        <end position="54"/>
    </location>
</feature>
<sequence>MEKIFQLRSLSAFCLFTFSLYSQGLNTDDIGMSGWVILTSLLHALLIYVTLSVLDNISISWVRRGVLISAILLILAHVAVFIRVLFNWHEQLEGLFYLAVFAPEVIVLCIAMLFWESD</sequence>
<dbReference type="RefSeq" id="WP_263711722.1">
    <property type="nucleotide sequence ID" value="NZ_JAOWKX010000003.1"/>
</dbReference>
<protein>
    <submittedName>
        <fullName evidence="2">Uncharacterized protein</fullName>
    </submittedName>
</protein>